<dbReference type="HOGENOM" id="CLU_2184294_0_0_1"/>
<evidence type="ECO:0000313" key="2">
    <source>
        <dbReference type="EMBL" id="KIM37641.1"/>
    </source>
</evidence>
<feature type="region of interest" description="Disordered" evidence="1">
    <location>
        <begin position="77"/>
        <end position="109"/>
    </location>
</feature>
<sequence>MEAMARDAGAVQFYLSKGGKVVYVLDAAMEISWEQSNLGDWTFDHDESDEGGEYMALVRCFNDLEFGLVRRKIGLSPGGMWGPYQDREKDEGVEVDEEEYKEDEDWDWY</sequence>
<evidence type="ECO:0000313" key="3">
    <source>
        <dbReference type="Proteomes" id="UP000053424"/>
    </source>
</evidence>
<name>A0A0C3C214_HEBCY</name>
<evidence type="ECO:0000256" key="1">
    <source>
        <dbReference type="SAM" id="MobiDB-lite"/>
    </source>
</evidence>
<organism evidence="2 3">
    <name type="scientific">Hebeloma cylindrosporum</name>
    <dbReference type="NCBI Taxonomy" id="76867"/>
    <lineage>
        <taxon>Eukaryota</taxon>
        <taxon>Fungi</taxon>
        <taxon>Dikarya</taxon>
        <taxon>Basidiomycota</taxon>
        <taxon>Agaricomycotina</taxon>
        <taxon>Agaricomycetes</taxon>
        <taxon>Agaricomycetidae</taxon>
        <taxon>Agaricales</taxon>
        <taxon>Agaricineae</taxon>
        <taxon>Hymenogastraceae</taxon>
        <taxon>Hebeloma</taxon>
    </lineage>
</organism>
<reference evidence="3" key="2">
    <citation type="submission" date="2015-01" db="EMBL/GenBank/DDBJ databases">
        <title>Evolutionary Origins and Diversification of the Mycorrhizal Mutualists.</title>
        <authorList>
            <consortium name="DOE Joint Genome Institute"/>
            <consortium name="Mycorrhizal Genomics Consortium"/>
            <person name="Kohler A."/>
            <person name="Kuo A."/>
            <person name="Nagy L.G."/>
            <person name="Floudas D."/>
            <person name="Copeland A."/>
            <person name="Barry K.W."/>
            <person name="Cichocki N."/>
            <person name="Veneault-Fourrey C."/>
            <person name="LaButti K."/>
            <person name="Lindquist E.A."/>
            <person name="Lipzen A."/>
            <person name="Lundell T."/>
            <person name="Morin E."/>
            <person name="Murat C."/>
            <person name="Riley R."/>
            <person name="Ohm R."/>
            <person name="Sun H."/>
            <person name="Tunlid A."/>
            <person name="Henrissat B."/>
            <person name="Grigoriev I.V."/>
            <person name="Hibbett D.S."/>
            <person name="Martin F."/>
        </authorList>
    </citation>
    <scope>NUCLEOTIDE SEQUENCE [LARGE SCALE GENOMIC DNA]</scope>
    <source>
        <strain evidence="3">h7</strain>
    </source>
</reference>
<keyword evidence="3" id="KW-1185">Reference proteome</keyword>
<accession>A0A0C3C214</accession>
<reference evidence="2 3" key="1">
    <citation type="submission" date="2014-04" db="EMBL/GenBank/DDBJ databases">
        <authorList>
            <consortium name="DOE Joint Genome Institute"/>
            <person name="Kuo A."/>
            <person name="Gay G."/>
            <person name="Dore J."/>
            <person name="Kohler A."/>
            <person name="Nagy L.G."/>
            <person name="Floudas D."/>
            <person name="Copeland A."/>
            <person name="Barry K.W."/>
            <person name="Cichocki N."/>
            <person name="Veneault-Fourrey C."/>
            <person name="LaButti K."/>
            <person name="Lindquist E.A."/>
            <person name="Lipzen A."/>
            <person name="Lundell T."/>
            <person name="Morin E."/>
            <person name="Murat C."/>
            <person name="Sun H."/>
            <person name="Tunlid A."/>
            <person name="Henrissat B."/>
            <person name="Grigoriev I.V."/>
            <person name="Hibbett D.S."/>
            <person name="Martin F."/>
            <person name="Nordberg H.P."/>
            <person name="Cantor M.N."/>
            <person name="Hua S.X."/>
        </authorList>
    </citation>
    <scope>NUCLEOTIDE SEQUENCE [LARGE SCALE GENOMIC DNA]</scope>
    <source>
        <strain evidence="3">h7</strain>
    </source>
</reference>
<dbReference type="OrthoDB" id="508139at2759"/>
<dbReference type="EMBL" id="KN831796">
    <property type="protein sequence ID" value="KIM37641.1"/>
    <property type="molecule type" value="Genomic_DNA"/>
</dbReference>
<gene>
    <name evidence="2" type="ORF">M413DRAFT_448426</name>
</gene>
<dbReference type="Proteomes" id="UP000053424">
    <property type="component" value="Unassembled WGS sequence"/>
</dbReference>
<dbReference type="AlphaFoldDB" id="A0A0C3C214"/>
<proteinExistence type="predicted"/>
<feature type="compositionally biased region" description="Acidic residues" evidence="1">
    <location>
        <begin position="93"/>
        <end position="109"/>
    </location>
</feature>
<protein>
    <submittedName>
        <fullName evidence="2">Uncharacterized protein</fullName>
    </submittedName>
</protein>
<dbReference type="STRING" id="686832.A0A0C3C214"/>